<sequence length="639" mass="71822">SKRAVLVLQNEPGYGGQRRSFTTEDEAWKSFLENPLTAATKAMMSINGDEDSAAALGLLYDYYKVPREKRTIPQNKPEALICDVDPNKRHQIQAGHSIVPVHDAGVENKIQVVKGPFNILQLAQDKRGQFSSPGGPTSASTSTGSGSGSEKKRTFFSPDTTVTVSIAAVPNYQPIKTEGPSHSFSVSIPNSCAETDGHVGVFDRQLAHNGVPFSPGAQSRTPPDSTFPESFKDGSQEVFSFPGDLQLRMSSIASEEYPPFDAVPGNNFEYTLEASKSLRQKTGDGTMTYLNKGQFYPITLREIDNKTVQQPITKVRSVVMVVFGEEKCRDDQLKHWKYWHSRQHTAKQRCLDIADYKESFNTIGNIEEISYNAISFTWDTNDEAKIFISVNCLSTDFSSQKGVKGLPLNLQIDTYSYNNRSNKPIHRAYCQIKVFCDKGAERKIRDEERKQSRRKGKVAELNSSLAFVDVKVPILQKRNDVTVFKMMTDFETQPILFIPDIHFSTFQRHVSASQSDTGPQRHLSGIKRLPFSDDEFASPPSKMAREEEPKKVLLYVRKEAEEVFDAVMLKNPTLKGLVEAISEKYELPLEKMGKVYKKCKKGILVHMDDNIIKHYSNEDTFQITVEELGGMYKLTLTEI</sequence>
<evidence type="ECO:0000313" key="9">
    <source>
        <dbReference type="EMBL" id="CAG10511.1"/>
    </source>
</evidence>
<dbReference type="PROSITE" id="PS51968">
    <property type="entry name" value="GRH_CP2_DB"/>
    <property type="match status" value="1"/>
</dbReference>
<dbReference type="EMBL" id="CAAE01015019">
    <property type="protein sequence ID" value="CAG10511.1"/>
    <property type="molecule type" value="Genomic_DNA"/>
</dbReference>
<feature type="compositionally biased region" description="Low complexity" evidence="7">
    <location>
        <begin position="131"/>
        <end position="144"/>
    </location>
</feature>
<feature type="region of interest" description="Disordered" evidence="7">
    <location>
        <begin position="127"/>
        <end position="156"/>
    </location>
</feature>
<comment type="caution">
    <text evidence="9">The sequence shown here is derived from an EMBL/GenBank/DDBJ whole genome shotgun (WGS) entry which is preliminary data.</text>
</comment>
<evidence type="ECO:0000256" key="5">
    <source>
        <dbReference type="ARBA" id="ARBA00023242"/>
    </source>
</evidence>
<gene>
    <name evidence="9" type="ORF">GSTENG00032186001</name>
</gene>
<comment type="subcellular location">
    <subcellularLocation>
        <location evidence="1 6">Nucleus</location>
    </subcellularLocation>
</comment>
<dbReference type="KEGG" id="tng:GSTEN00032186G001"/>
<dbReference type="OrthoDB" id="7680836at2759"/>
<feature type="non-terminal residue" evidence="9">
    <location>
        <position position="1"/>
    </location>
</feature>
<keyword evidence="5 6" id="KW-0539">Nucleus</keyword>
<dbReference type="InterPro" id="IPR057520">
    <property type="entry name" value="GRHL1/CP2_C"/>
</dbReference>
<dbReference type="InterPro" id="IPR007604">
    <property type="entry name" value="CP2"/>
</dbReference>
<dbReference type="GO" id="GO:0005634">
    <property type="term" value="C:nucleus"/>
    <property type="evidence" value="ECO:0007669"/>
    <property type="project" value="UniProtKB-SubCell"/>
</dbReference>
<keyword evidence="2" id="KW-0805">Transcription regulation</keyword>
<evidence type="ECO:0000256" key="6">
    <source>
        <dbReference type="PROSITE-ProRule" id="PRU01313"/>
    </source>
</evidence>
<feature type="compositionally biased region" description="Polar residues" evidence="7">
    <location>
        <begin position="216"/>
        <end position="228"/>
    </location>
</feature>
<evidence type="ECO:0000259" key="8">
    <source>
        <dbReference type="PROSITE" id="PS51968"/>
    </source>
</evidence>
<name>Q4RM71_TETNG</name>
<protein>
    <submittedName>
        <fullName evidence="9">(spotted green pufferfish) hypothetical protein</fullName>
    </submittedName>
</protein>
<accession>Q4RM71</accession>
<feature type="domain" description="Grh/CP2 DB" evidence="8">
    <location>
        <begin position="264"/>
        <end position="498"/>
    </location>
</feature>
<dbReference type="PANTHER" id="PTHR11037">
    <property type="entry name" value="TRANSCRIPTION FACTOR CP2"/>
    <property type="match status" value="1"/>
</dbReference>
<evidence type="ECO:0000256" key="3">
    <source>
        <dbReference type="ARBA" id="ARBA00023125"/>
    </source>
</evidence>
<reference evidence="9" key="2">
    <citation type="submission" date="2004-02" db="EMBL/GenBank/DDBJ databases">
        <authorList>
            <consortium name="Genoscope"/>
            <consortium name="Whitehead Institute Centre for Genome Research"/>
        </authorList>
    </citation>
    <scope>NUCLEOTIDE SEQUENCE</scope>
</reference>
<dbReference type="PANTHER" id="PTHR11037:SF16">
    <property type="entry name" value="GRAINYHEAD-LIKE PROTEIN 1 HOMOLOG"/>
    <property type="match status" value="1"/>
</dbReference>
<dbReference type="AlphaFoldDB" id="Q4RM71"/>
<keyword evidence="3 6" id="KW-0238">DNA-binding</keyword>
<dbReference type="InterPro" id="IPR040167">
    <property type="entry name" value="TF_CP2-like"/>
</dbReference>
<organism evidence="9">
    <name type="scientific">Tetraodon nigroviridis</name>
    <name type="common">Spotted green pufferfish</name>
    <name type="synonym">Chelonodon nigroviridis</name>
    <dbReference type="NCBI Taxonomy" id="99883"/>
    <lineage>
        <taxon>Eukaryota</taxon>
        <taxon>Metazoa</taxon>
        <taxon>Chordata</taxon>
        <taxon>Craniata</taxon>
        <taxon>Vertebrata</taxon>
        <taxon>Euteleostomi</taxon>
        <taxon>Actinopterygii</taxon>
        <taxon>Neopterygii</taxon>
        <taxon>Teleostei</taxon>
        <taxon>Neoteleostei</taxon>
        <taxon>Acanthomorphata</taxon>
        <taxon>Eupercaria</taxon>
        <taxon>Tetraodontiformes</taxon>
        <taxon>Tetradontoidea</taxon>
        <taxon>Tetraodontidae</taxon>
        <taxon>Tetraodon</taxon>
    </lineage>
</organism>
<keyword evidence="4" id="KW-0804">Transcription</keyword>
<dbReference type="Pfam" id="PF25416">
    <property type="entry name" value="GRHL1_C"/>
    <property type="match status" value="1"/>
</dbReference>
<dbReference type="GO" id="GO:0001228">
    <property type="term" value="F:DNA-binding transcription activator activity, RNA polymerase II-specific"/>
    <property type="evidence" value="ECO:0007669"/>
    <property type="project" value="TreeGrafter"/>
</dbReference>
<evidence type="ECO:0000256" key="7">
    <source>
        <dbReference type="SAM" id="MobiDB-lite"/>
    </source>
</evidence>
<dbReference type="Pfam" id="PF04516">
    <property type="entry name" value="CP2"/>
    <property type="match status" value="1"/>
</dbReference>
<feature type="region of interest" description="Disordered" evidence="7">
    <location>
        <begin position="212"/>
        <end position="232"/>
    </location>
</feature>
<evidence type="ECO:0000256" key="1">
    <source>
        <dbReference type="ARBA" id="ARBA00004123"/>
    </source>
</evidence>
<evidence type="ECO:0000256" key="2">
    <source>
        <dbReference type="ARBA" id="ARBA00023015"/>
    </source>
</evidence>
<reference evidence="9" key="1">
    <citation type="journal article" date="2004" name="Nature">
        <title>Genome duplication in the teleost fish Tetraodon nigroviridis reveals the early vertebrate proto-karyotype.</title>
        <authorList>
            <person name="Jaillon O."/>
            <person name="Aury J.-M."/>
            <person name="Brunet F."/>
            <person name="Petit J.-L."/>
            <person name="Stange-Thomann N."/>
            <person name="Mauceli E."/>
            <person name="Bouneau L."/>
            <person name="Fischer C."/>
            <person name="Ozouf-Costaz C."/>
            <person name="Bernot A."/>
            <person name="Nicaud S."/>
            <person name="Jaffe D."/>
            <person name="Fisher S."/>
            <person name="Lutfalla G."/>
            <person name="Dossat C."/>
            <person name="Segurens B."/>
            <person name="Dasilva C."/>
            <person name="Salanoubat M."/>
            <person name="Levy M."/>
            <person name="Boudet N."/>
            <person name="Castellano S."/>
            <person name="Anthouard V."/>
            <person name="Jubin C."/>
            <person name="Castelli V."/>
            <person name="Katinka M."/>
            <person name="Vacherie B."/>
            <person name="Biemont C."/>
            <person name="Skalli Z."/>
            <person name="Cattolico L."/>
            <person name="Poulain J."/>
            <person name="De Berardinis V."/>
            <person name="Cruaud C."/>
            <person name="Duprat S."/>
            <person name="Brottier P."/>
            <person name="Coutanceau J.-P."/>
            <person name="Gouzy J."/>
            <person name="Parra G."/>
            <person name="Lardier G."/>
            <person name="Chapple C."/>
            <person name="McKernan K.J."/>
            <person name="McEwan P."/>
            <person name="Bosak S."/>
            <person name="Kellis M."/>
            <person name="Volff J.-N."/>
            <person name="Guigo R."/>
            <person name="Zody M.C."/>
            <person name="Mesirov J."/>
            <person name="Lindblad-Toh K."/>
            <person name="Birren B."/>
            <person name="Nusbaum C."/>
            <person name="Kahn D."/>
            <person name="Robinson-Rechavi M."/>
            <person name="Laudet V."/>
            <person name="Schachter V."/>
            <person name="Quetier F."/>
            <person name="Saurin W."/>
            <person name="Scarpelli C."/>
            <person name="Wincker P."/>
            <person name="Lander E.S."/>
            <person name="Weissenbach J."/>
            <person name="Roest Crollius H."/>
        </authorList>
    </citation>
    <scope>NUCLEOTIDE SEQUENCE [LARGE SCALE GENOMIC DNA]</scope>
</reference>
<evidence type="ECO:0000256" key="4">
    <source>
        <dbReference type="ARBA" id="ARBA00023163"/>
    </source>
</evidence>
<proteinExistence type="predicted"/>
<dbReference type="GO" id="GO:0000978">
    <property type="term" value="F:RNA polymerase II cis-regulatory region sequence-specific DNA binding"/>
    <property type="evidence" value="ECO:0007669"/>
    <property type="project" value="TreeGrafter"/>
</dbReference>